<keyword evidence="1" id="KW-0732">Signal</keyword>
<dbReference type="AlphaFoldDB" id="A0A4R4DXQ9"/>
<keyword evidence="4" id="KW-1185">Reference proteome</keyword>
<dbReference type="Pfam" id="PF11827">
    <property type="entry name" value="DUF3347"/>
    <property type="match status" value="1"/>
</dbReference>
<reference evidence="3 4" key="1">
    <citation type="submission" date="2019-03" db="EMBL/GenBank/DDBJ databases">
        <authorList>
            <person name="Kim M.K.M."/>
        </authorList>
    </citation>
    <scope>NUCLEOTIDE SEQUENCE [LARGE SCALE GENOMIC DNA]</scope>
    <source>
        <strain evidence="3 4">17J68-15</strain>
    </source>
</reference>
<evidence type="ECO:0000259" key="2">
    <source>
        <dbReference type="Pfam" id="PF11827"/>
    </source>
</evidence>
<name>A0A4R4DXQ9_9BACT</name>
<protein>
    <submittedName>
        <fullName evidence="3">DUF3347 domain-containing protein</fullName>
    </submittedName>
</protein>
<dbReference type="RefSeq" id="WP_131852363.1">
    <property type="nucleotide sequence ID" value="NZ_SKFH01000018.1"/>
</dbReference>
<evidence type="ECO:0000256" key="1">
    <source>
        <dbReference type="SAM" id="SignalP"/>
    </source>
</evidence>
<comment type="caution">
    <text evidence="3">The sequence shown here is derived from an EMBL/GenBank/DDBJ whole genome shotgun (WGS) entry which is preliminary data.</text>
</comment>
<evidence type="ECO:0000313" key="4">
    <source>
        <dbReference type="Proteomes" id="UP000295164"/>
    </source>
</evidence>
<feature type="signal peptide" evidence="1">
    <location>
        <begin position="1"/>
        <end position="21"/>
    </location>
</feature>
<sequence>MKRIFPLLLALLFAGAAEAQADPAPGKLLATYLQVKDALLAGDAAHAGAAADSFVRVANTIDYKLISEDNIRILAGDAARISAAKSLEAQRSVFANLSKNMVAVAQSLKLSDAPLYVDYCPMKRAFWLSAGKAIRNPYYGNAMLTCGQVQSTIP</sequence>
<dbReference type="EMBL" id="SKFH01000018">
    <property type="protein sequence ID" value="TCZ69891.1"/>
    <property type="molecule type" value="Genomic_DNA"/>
</dbReference>
<feature type="domain" description="DUF3347" evidence="2">
    <location>
        <begin position="29"/>
        <end position="110"/>
    </location>
</feature>
<organism evidence="3 4">
    <name type="scientific">Flaviaesturariibacter aridisoli</name>
    <dbReference type="NCBI Taxonomy" id="2545761"/>
    <lineage>
        <taxon>Bacteria</taxon>
        <taxon>Pseudomonadati</taxon>
        <taxon>Bacteroidota</taxon>
        <taxon>Chitinophagia</taxon>
        <taxon>Chitinophagales</taxon>
        <taxon>Chitinophagaceae</taxon>
        <taxon>Flaviaestuariibacter</taxon>
    </lineage>
</organism>
<evidence type="ECO:0000313" key="3">
    <source>
        <dbReference type="EMBL" id="TCZ69891.1"/>
    </source>
</evidence>
<accession>A0A4R4DXQ9</accession>
<gene>
    <name evidence="3" type="ORF">E0486_11685</name>
</gene>
<dbReference type="OrthoDB" id="5513217at2"/>
<dbReference type="InterPro" id="IPR021782">
    <property type="entry name" value="DUF3347"/>
</dbReference>
<dbReference type="Proteomes" id="UP000295164">
    <property type="component" value="Unassembled WGS sequence"/>
</dbReference>
<proteinExistence type="predicted"/>
<feature type="chain" id="PRO_5020533803" evidence="1">
    <location>
        <begin position="22"/>
        <end position="154"/>
    </location>
</feature>